<proteinExistence type="predicted"/>
<evidence type="ECO:0000313" key="4">
    <source>
        <dbReference type="Proteomes" id="UP001279734"/>
    </source>
</evidence>
<dbReference type="Proteomes" id="UP001279734">
    <property type="component" value="Unassembled WGS sequence"/>
</dbReference>
<feature type="coiled-coil region" evidence="1">
    <location>
        <begin position="60"/>
        <end position="171"/>
    </location>
</feature>
<sequence>MDAPETTFSQGTPVTVDGDDSPKKGQSVPNNLYHLQAQNDSLLAELHSLRASYHTLEVKYEEAGDDLAKFQMEREEDQKKIDELAKTVEGLLSERDGLRDEMRRAGEREELFERRIDDAMVEKEGLEREIYEGMREREELVRGIDVGAKEKRDLMKKIEAYKTRNMEVEKEKREIVEGFSRTLEIISTIKESMVRIIESLDEEQVENAVREGEKSREPKEWDELLMELSTVSRMAERVEEKLTYWQEKTKKEKEELEDEKREIVEVFSRSLESISTTKESMVRIIDRLDEEKVENEVEESEEMVADSNSHEKSKEVRESNVLSMELNAVLRKAKWVEEKLKDYQEKTKKEKRELENSVVSLTEENRDINTLLRIALVEKEAVEKSLNKLKGNNEQRRVALLQIAERGLQKVGFGFMMGAAPSEQPSADNTSSNASNVDDSSECEEEVVSLASTVEKIMKNLRSEITQLRRSLEESGSDIERLQSLTEKQAQQIAEQAMYIKELEDREIMLTENVEELLMEIKAAEEEVARWREACELEAKAGQSIAEERDKVTAILKQELEKSRAALEISNGKLKLKEELAAAAMAAQAAAERSLQLADSRSSGLRERIEELTRQLEEAESRERNSRRVRLICWPWRTMKVNPASAALNGVQNVRPPEMQALLH</sequence>
<feature type="coiled-coil region" evidence="1">
    <location>
        <begin position="451"/>
        <end position="629"/>
    </location>
</feature>
<feature type="region of interest" description="Disordered" evidence="2">
    <location>
        <begin position="419"/>
        <end position="441"/>
    </location>
</feature>
<keyword evidence="1" id="KW-0175">Coiled coil</keyword>
<evidence type="ECO:0000256" key="1">
    <source>
        <dbReference type="SAM" id="Coils"/>
    </source>
</evidence>
<dbReference type="InterPro" id="IPR040300">
    <property type="entry name" value="At3g49055-like"/>
</dbReference>
<dbReference type="EMBL" id="BSYO01000019">
    <property type="protein sequence ID" value="GMH18393.1"/>
    <property type="molecule type" value="Genomic_DNA"/>
</dbReference>
<organism evidence="3 4">
    <name type="scientific">Nepenthes gracilis</name>
    <name type="common">Slender pitcher plant</name>
    <dbReference type="NCBI Taxonomy" id="150966"/>
    <lineage>
        <taxon>Eukaryota</taxon>
        <taxon>Viridiplantae</taxon>
        <taxon>Streptophyta</taxon>
        <taxon>Embryophyta</taxon>
        <taxon>Tracheophyta</taxon>
        <taxon>Spermatophyta</taxon>
        <taxon>Magnoliopsida</taxon>
        <taxon>eudicotyledons</taxon>
        <taxon>Gunneridae</taxon>
        <taxon>Pentapetalae</taxon>
        <taxon>Caryophyllales</taxon>
        <taxon>Nepenthaceae</taxon>
        <taxon>Nepenthes</taxon>
    </lineage>
</organism>
<name>A0AAD3SUL2_NEPGR</name>
<feature type="region of interest" description="Disordered" evidence="2">
    <location>
        <begin position="295"/>
        <end position="318"/>
    </location>
</feature>
<evidence type="ECO:0000313" key="3">
    <source>
        <dbReference type="EMBL" id="GMH18393.1"/>
    </source>
</evidence>
<feature type="compositionally biased region" description="Acidic residues" evidence="2">
    <location>
        <begin position="295"/>
        <end position="304"/>
    </location>
</feature>
<accession>A0AAD3SUL2</accession>
<feature type="compositionally biased region" description="Polar residues" evidence="2">
    <location>
        <begin position="1"/>
        <end position="13"/>
    </location>
</feature>
<feature type="coiled-coil region" evidence="1">
    <location>
        <begin position="326"/>
        <end position="371"/>
    </location>
</feature>
<dbReference type="PANTHER" id="PTHR34937">
    <property type="entry name" value="OS08G0559800 PROTEIN"/>
    <property type="match status" value="1"/>
</dbReference>
<dbReference type="AlphaFoldDB" id="A0AAD3SUL2"/>
<keyword evidence="4" id="KW-1185">Reference proteome</keyword>
<feature type="compositionally biased region" description="Polar residues" evidence="2">
    <location>
        <begin position="423"/>
        <end position="434"/>
    </location>
</feature>
<reference evidence="3" key="1">
    <citation type="submission" date="2023-05" db="EMBL/GenBank/DDBJ databases">
        <title>Nepenthes gracilis genome sequencing.</title>
        <authorList>
            <person name="Fukushima K."/>
        </authorList>
    </citation>
    <scope>NUCLEOTIDE SEQUENCE</scope>
    <source>
        <strain evidence="3">SING2019-196</strain>
    </source>
</reference>
<feature type="coiled-coil region" evidence="1">
    <location>
        <begin position="235"/>
        <end position="266"/>
    </location>
</feature>
<comment type="caution">
    <text evidence="3">The sequence shown here is derived from an EMBL/GenBank/DDBJ whole genome shotgun (WGS) entry which is preliminary data.</text>
</comment>
<feature type="compositionally biased region" description="Basic and acidic residues" evidence="2">
    <location>
        <begin position="308"/>
        <end position="318"/>
    </location>
</feature>
<protein>
    <submittedName>
        <fullName evidence="3">Uncharacterized protein</fullName>
    </submittedName>
</protein>
<gene>
    <name evidence="3" type="ORF">Nepgr_020234</name>
</gene>
<dbReference type="PANTHER" id="PTHR34937:SF2">
    <property type="entry name" value="OS08G0559800 PROTEIN"/>
    <property type="match status" value="1"/>
</dbReference>
<evidence type="ECO:0000256" key="2">
    <source>
        <dbReference type="SAM" id="MobiDB-lite"/>
    </source>
</evidence>
<feature type="region of interest" description="Disordered" evidence="2">
    <location>
        <begin position="1"/>
        <end position="31"/>
    </location>
</feature>